<gene>
    <name evidence="9" type="ORF">EPTV-WA-092</name>
</gene>
<evidence type="ECO:0000256" key="1">
    <source>
        <dbReference type="ARBA" id="ARBA00001936"/>
    </source>
</evidence>
<dbReference type="InterPro" id="IPR003301">
    <property type="entry name" value="Vaccinia_D10_decapping"/>
</dbReference>
<comment type="cofactor">
    <cofactor evidence="1">
        <name>Mn(2+)</name>
        <dbReference type="ChEBI" id="CHEBI:29035"/>
    </cofactor>
</comment>
<dbReference type="Gene3D" id="3.90.79.10">
    <property type="entry name" value="Nucleoside Triphosphate Pyrophosphohydrolase"/>
    <property type="match status" value="1"/>
</dbReference>
<dbReference type="Pfam" id="PF08476">
    <property type="entry name" value="VD10_N"/>
    <property type="match status" value="1"/>
</dbReference>
<dbReference type="Proteomes" id="UP000217428">
    <property type="component" value="Segment"/>
</dbReference>
<dbReference type="SUPFAM" id="SSF55811">
    <property type="entry name" value="Nudix"/>
    <property type="match status" value="1"/>
</dbReference>
<evidence type="ECO:0000256" key="5">
    <source>
        <dbReference type="ARBA" id="ARBA00022801"/>
    </source>
</evidence>
<comment type="cofactor">
    <cofactor evidence="2">
        <name>Mg(2+)</name>
        <dbReference type="ChEBI" id="CHEBI:18420"/>
    </cofactor>
</comment>
<keyword evidence="10" id="KW-1185">Reference proteome</keyword>
<proteinExistence type="inferred from homology"/>
<feature type="domain" description="Nudix hydrolase" evidence="8">
    <location>
        <begin position="46"/>
        <end position="231"/>
    </location>
</feature>
<dbReference type="InterPro" id="IPR000086">
    <property type="entry name" value="NUDIX_hydrolase_dom"/>
</dbReference>
<dbReference type="InterPro" id="IPR013683">
    <property type="entry name" value="Vaccinia_D10_N"/>
</dbReference>
<keyword evidence="6" id="KW-0460">Magnesium</keyword>
<evidence type="ECO:0000313" key="9">
    <source>
        <dbReference type="EMBL" id="ASK51293.1"/>
    </source>
</evidence>
<accession>A0A220T6F6</accession>
<dbReference type="GO" id="GO:0046872">
    <property type="term" value="F:metal ion binding"/>
    <property type="evidence" value="ECO:0007669"/>
    <property type="project" value="UniProtKB-KW"/>
</dbReference>
<comment type="similarity">
    <text evidence="3">Belongs to the Nudix hydrolase family.</text>
</comment>
<evidence type="ECO:0000256" key="2">
    <source>
        <dbReference type="ARBA" id="ARBA00001946"/>
    </source>
</evidence>
<evidence type="ECO:0000256" key="3">
    <source>
        <dbReference type="ARBA" id="ARBA00005582"/>
    </source>
</evidence>
<evidence type="ECO:0000256" key="6">
    <source>
        <dbReference type="ARBA" id="ARBA00022842"/>
    </source>
</evidence>
<dbReference type="GO" id="GO:0016791">
    <property type="term" value="F:phosphatase activity"/>
    <property type="evidence" value="ECO:0007669"/>
    <property type="project" value="InterPro"/>
</dbReference>
<keyword evidence="7" id="KW-0464">Manganese</keyword>
<reference evidence="9 10" key="1">
    <citation type="journal article" date="2017" name="Virus Genes">
        <title>Characterization of Eptesipoxvirus, a novel poxvirus from a microchiropteran bat.</title>
        <authorList>
            <person name="Tu S.L."/>
            <person name="Nakazawa Y."/>
            <person name="Gao J."/>
            <person name="Wilkins K."/>
            <person name="Gallardo-Romero N."/>
            <person name="Li Y."/>
            <person name="Emerson G.L."/>
            <person name="Carroll D.S."/>
            <person name="Upton C."/>
        </authorList>
    </citation>
    <scope>NUCLEOTIDE SEQUENCE [LARGE SCALE GENOMIC DNA]</scope>
    <source>
        <strain evidence="9 10">Washington</strain>
    </source>
</reference>
<keyword evidence="5" id="KW-0378">Hydrolase</keyword>
<evidence type="ECO:0000256" key="7">
    <source>
        <dbReference type="ARBA" id="ARBA00023211"/>
    </source>
</evidence>
<evidence type="ECO:0000256" key="4">
    <source>
        <dbReference type="ARBA" id="ARBA00022723"/>
    </source>
</evidence>
<dbReference type="InterPro" id="IPR020084">
    <property type="entry name" value="NUDIX_hydrolase_CS"/>
</dbReference>
<dbReference type="PROSITE" id="PS51462">
    <property type="entry name" value="NUDIX"/>
    <property type="match status" value="1"/>
</dbReference>
<organism evidence="9 10">
    <name type="scientific">Eptesipox virus</name>
    <dbReference type="NCBI Taxonomy" id="1329402"/>
    <lineage>
        <taxon>Viruses</taxon>
        <taxon>Varidnaviria</taxon>
        <taxon>Bamfordvirae</taxon>
        <taxon>Nucleocytoviricota</taxon>
        <taxon>Pokkesviricetes</taxon>
        <taxon>Chitovirales</taxon>
        <taxon>Poxviridae</taxon>
        <taxon>Chordopoxvirinae</taxon>
        <taxon>Vespertilionpoxvirus</taxon>
        <taxon>Vespertilionpoxvirus eptesipox</taxon>
    </lineage>
</organism>
<dbReference type="InterPro" id="IPR015797">
    <property type="entry name" value="NUDIX_hydrolase-like_dom_sf"/>
</dbReference>
<dbReference type="OrthoDB" id="12271at10239"/>
<sequence length="261" mass="30337">MTNLHQSKIYSSIIKYNRRLTKTYTWSDNVQRIYATGFNNQLLWCPKRISICAILATTDDKYVACMRKSSFLFTEIIRSRNDFRKRRLFTKYSNFLKKRERKYLSTKLNIDCEELNISEEHNDIIFPGGLPKSGEDAISCLSRELKEEINIDCKDISIDSRFFVHLLIEDLLTDRVFDSILFLGKVMLSSEQILKQFSSNREIKSLVFLDKVGNSVANEIVNYAVTLSKFKCTGSSGCKTDALYKYSKHNIKELNICQNVH</sequence>
<dbReference type="PRINTS" id="PR01364">
    <property type="entry name" value="VD10PROTEIN"/>
</dbReference>
<evidence type="ECO:0000313" key="10">
    <source>
        <dbReference type="Proteomes" id="UP000217428"/>
    </source>
</evidence>
<protein>
    <submittedName>
        <fullName evidence="9">mRNA decapping enzyme</fullName>
    </submittedName>
</protein>
<dbReference type="PROSITE" id="PS00893">
    <property type="entry name" value="NUDIX_BOX"/>
    <property type="match status" value="1"/>
</dbReference>
<name>A0A220T6F6_9POXV</name>
<evidence type="ECO:0000259" key="8">
    <source>
        <dbReference type="PROSITE" id="PS51462"/>
    </source>
</evidence>
<keyword evidence="4" id="KW-0479">Metal-binding</keyword>
<dbReference type="EMBL" id="KY747497">
    <property type="protein sequence ID" value="ASK51293.1"/>
    <property type="molecule type" value="Genomic_DNA"/>
</dbReference>
<dbReference type="Pfam" id="PF00293">
    <property type="entry name" value="NUDIX"/>
    <property type="match status" value="1"/>
</dbReference>